<dbReference type="Proteomes" id="UP000026961">
    <property type="component" value="Chromosome 8"/>
</dbReference>
<reference evidence="2" key="1">
    <citation type="submission" date="2015-04" db="UniProtKB">
        <authorList>
            <consortium name="EnsemblPlants"/>
        </authorList>
    </citation>
    <scope>IDENTIFICATION</scope>
</reference>
<sequence>MNVLASKIFPSRSNVASEQQQSKREKATIDDAKNSSKNKNLDRSVDEFGVCVSIVEYESCKSKHPHANKNGPCAINNSRCPLMSNRTFDCVTLPQTHMEGHCIPYKDIMVIPKCTDTCSMQTKTPSKNRRISLLKKLIK</sequence>
<evidence type="ECO:0000256" key="1">
    <source>
        <dbReference type="SAM" id="MobiDB-lite"/>
    </source>
</evidence>
<accession>A0A0E0AUD0</accession>
<feature type="compositionally biased region" description="Polar residues" evidence="1">
    <location>
        <begin position="11"/>
        <end position="20"/>
    </location>
</feature>
<name>A0A0E0AUD0_9ORYZ</name>
<keyword evidence="3" id="KW-1185">Reference proteome</keyword>
<organism evidence="2">
    <name type="scientific">Oryza glumipatula</name>
    <dbReference type="NCBI Taxonomy" id="40148"/>
    <lineage>
        <taxon>Eukaryota</taxon>
        <taxon>Viridiplantae</taxon>
        <taxon>Streptophyta</taxon>
        <taxon>Embryophyta</taxon>
        <taxon>Tracheophyta</taxon>
        <taxon>Spermatophyta</taxon>
        <taxon>Magnoliopsida</taxon>
        <taxon>Liliopsida</taxon>
        <taxon>Poales</taxon>
        <taxon>Poaceae</taxon>
        <taxon>BOP clade</taxon>
        <taxon>Oryzoideae</taxon>
        <taxon>Oryzeae</taxon>
        <taxon>Oryzinae</taxon>
        <taxon>Oryza</taxon>
    </lineage>
</organism>
<reference evidence="2" key="2">
    <citation type="submission" date="2018-05" db="EMBL/GenBank/DDBJ databases">
        <title>OgluRS3 (Oryza glumaepatula Reference Sequence Version 3).</title>
        <authorList>
            <person name="Zhang J."/>
            <person name="Kudrna D."/>
            <person name="Lee S."/>
            <person name="Talag J."/>
            <person name="Welchert J."/>
            <person name="Wing R.A."/>
        </authorList>
    </citation>
    <scope>NUCLEOTIDE SEQUENCE [LARGE SCALE GENOMIC DNA]</scope>
</reference>
<dbReference type="EnsemblPlants" id="OGLUM08G12570.1">
    <property type="protein sequence ID" value="OGLUM08G12570.1"/>
    <property type="gene ID" value="OGLUM08G12570"/>
</dbReference>
<dbReference type="Gramene" id="OGLUM08G12570.1">
    <property type="protein sequence ID" value="OGLUM08G12570.1"/>
    <property type="gene ID" value="OGLUM08G12570"/>
</dbReference>
<feature type="compositionally biased region" description="Basic and acidic residues" evidence="1">
    <location>
        <begin position="21"/>
        <end position="40"/>
    </location>
</feature>
<evidence type="ECO:0000313" key="3">
    <source>
        <dbReference type="Proteomes" id="UP000026961"/>
    </source>
</evidence>
<proteinExistence type="predicted"/>
<protein>
    <submittedName>
        <fullName evidence="2">Uncharacterized protein</fullName>
    </submittedName>
</protein>
<dbReference type="STRING" id="40148.A0A0E0AUD0"/>
<dbReference type="AlphaFoldDB" id="A0A0E0AUD0"/>
<evidence type="ECO:0000313" key="2">
    <source>
        <dbReference type="EnsemblPlants" id="OGLUM08G12570.1"/>
    </source>
</evidence>
<feature type="region of interest" description="Disordered" evidence="1">
    <location>
        <begin position="1"/>
        <end position="40"/>
    </location>
</feature>
<dbReference type="HOGENOM" id="CLU_1848238_0_0_1"/>